<evidence type="ECO:0000256" key="5">
    <source>
        <dbReference type="ARBA" id="ARBA00022490"/>
    </source>
</evidence>
<keyword evidence="7" id="KW-0735">Signal-anchor</keyword>
<dbReference type="PANTHER" id="PTHR12939:SF6">
    <property type="entry name" value="DELTA-SARCOGLYCAN"/>
    <property type="match status" value="1"/>
</dbReference>
<evidence type="ECO:0000256" key="3">
    <source>
        <dbReference type="ARBA" id="ARBA00007574"/>
    </source>
</evidence>
<evidence type="ECO:0000256" key="1">
    <source>
        <dbReference type="ARBA" id="ARBA00004245"/>
    </source>
</evidence>
<keyword evidence="14" id="KW-1185">Reference proteome</keyword>
<dbReference type="GO" id="GO:0016012">
    <property type="term" value="C:sarcoglycan complex"/>
    <property type="evidence" value="ECO:0007669"/>
    <property type="project" value="InterPro"/>
</dbReference>
<feature type="non-terminal residue" evidence="13">
    <location>
        <position position="109"/>
    </location>
</feature>
<comment type="caution">
    <text evidence="13">The sequence shown here is derived from an EMBL/GenBank/DDBJ whole genome shotgun (WGS) entry which is preliminary data.</text>
</comment>
<evidence type="ECO:0000256" key="8">
    <source>
        <dbReference type="ARBA" id="ARBA00022989"/>
    </source>
</evidence>
<comment type="similarity">
    <text evidence="3">Belongs to the sarcoglycan beta/delta/gamma/zeta family.</text>
</comment>
<dbReference type="Pfam" id="PF04790">
    <property type="entry name" value="Sarcoglycan_1"/>
    <property type="match status" value="1"/>
</dbReference>
<protein>
    <recommendedName>
        <fullName evidence="15">Delta-sarcoglycan</fullName>
    </recommendedName>
</protein>
<dbReference type="GO" id="GO:0060047">
    <property type="term" value="P:heart contraction"/>
    <property type="evidence" value="ECO:0007669"/>
    <property type="project" value="TreeGrafter"/>
</dbReference>
<keyword evidence="4" id="KW-1003">Cell membrane</keyword>
<dbReference type="EMBL" id="JAPTMU010000016">
    <property type="protein sequence ID" value="KAJ4929938.1"/>
    <property type="molecule type" value="Genomic_DNA"/>
</dbReference>
<accession>A0AAD6FDL0</accession>
<keyword evidence="12" id="KW-0206">Cytoskeleton</keyword>
<dbReference type="GO" id="GO:0042383">
    <property type="term" value="C:sarcolemma"/>
    <property type="evidence" value="ECO:0007669"/>
    <property type="project" value="UniProtKB-SubCell"/>
</dbReference>
<comment type="subcellular location">
    <subcellularLocation>
        <location evidence="2">Cell membrane</location>
        <location evidence="2">Sarcolemma</location>
        <topology evidence="2">Single-pass type II membrane protein</topology>
    </subcellularLocation>
    <subcellularLocation>
        <location evidence="1">Cytoplasm</location>
        <location evidence="1">Cytoskeleton</location>
    </subcellularLocation>
</comment>
<name>A0AAD6FDL0_9TELE</name>
<evidence type="ECO:0000256" key="11">
    <source>
        <dbReference type="ARBA" id="ARBA00023180"/>
    </source>
</evidence>
<evidence type="ECO:0000313" key="14">
    <source>
        <dbReference type="Proteomes" id="UP001219934"/>
    </source>
</evidence>
<evidence type="ECO:0000313" key="13">
    <source>
        <dbReference type="EMBL" id="KAJ4929938.1"/>
    </source>
</evidence>
<dbReference type="InterPro" id="IPR006875">
    <property type="entry name" value="Sarcoglycan"/>
</dbReference>
<evidence type="ECO:0008006" key="15">
    <source>
        <dbReference type="Google" id="ProtNLM"/>
    </source>
</evidence>
<dbReference type="PANTHER" id="PTHR12939">
    <property type="entry name" value="SARCOGLYCAN"/>
    <property type="match status" value="1"/>
</dbReference>
<sequence length="109" mass="11819">GKEHNKLLESPTRSLLMEAPKGIQILAEAGDIQAICRNELRLESKDGEISLDARRIRLMRLPEGKASTSSSSSGNRQTVYEVCVCPNGRLFLSQAGTGSTCQISNNVCL</sequence>
<dbReference type="InterPro" id="IPR039972">
    <property type="entry name" value="Sarcoglycan_gamma/delta/zeta"/>
</dbReference>
<evidence type="ECO:0000256" key="9">
    <source>
        <dbReference type="ARBA" id="ARBA00023136"/>
    </source>
</evidence>
<keyword evidence="6" id="KW-0812">Transmembrane</keyword>
<organism evidence="13 14">
    <name type="scientific">Pogonophryne albipinna</name>
    <dbReference type="NCBI Taxonomy" id="1090488"/>
    <lineage>
        <taxon>Eukaryota</taxon>
        <taxon>Metazoa</taxon>
        <taxon>Chordata</taxon>
        <taxon>Craniata</taxon>
        <taxon>Vertebrata</taxon>
        <taxon>Euteleostomi</taxon>
        <taxon>Actinopterygii</taxon>
        <taxon>Neopterygii</taxon>
        <taxon>Teleostei</taxon>
        <taxon>Neoteleostei</taxon>
        <taxon>Acanthomorphata</taxon>
        <taxon>Eupercaria</taxon>
        <taxon>Perciformes</taxon>
        <taxon>Notothenioidei</taxon>
        <taxon>Pogonophryne</taxon>
    </lineage>
</organism>
<dbReference type="GO" id="GO:0005856">
    <property type="term" value="C:cytoskeleton"/>
    <property type="evidence" value="ECO:0007669"/>
    <property type="project" value="UniProtKB-SubCell"/>
</dbReference>
<evidence type="ECO:0000256" key="12">
    <source>
        <dbReference type="ARBA" id="ARBA00023212"/>
    </source>
</evidence>
<dbReference type="AlphaFoldDB" id="A0AAD6FDL0"/>
<keyword evidence="5" id="KW-0963">Cytoplasm</keyword>
<evidence type="ECO:0000256" key="7">
    <source>
        <dbReference type="ARBA" id="ARBA00022968"/>
    </source>
</evidence>
<evidence type="ECO:0000256" key="6">
    <source>
        <dbReference type="ARBA" id="ARBA00022692"/>
    </source>
</evidence>
<keyword evidence="8" id="KW-1133">Transmembrane helix</keyword>
<evidence type="ECO:0000256" key="10">
    <source>
        <dbReference type="ARBA" id="ARBA00023157"/>
    </source>
</evidence>
<proteinExistence type="inferred from homology"/>
<keyword evidence="11" id="KW-0325">Glycoprotein</keyword>
<dbReference type="GO" id="GO:0048738">
    <property type="term" value="P:cardiac muscle tissue development"/>
    <property type="evidence" value="ECO:0007669"/>
    <property type="project" value="TreeGrafter"/>
</dbReference>
<gene>
    <name evidence="13" type="ORF">JOQ06_018954</name>
</gene>
<evidence type="ECO:0000256" key="2">
    <source>
        <dbReference type="ARBA" id="ARBA00004274"/>
    </source>
</evidence>
<keyword evidence="9" id="KW-0472">Membrane</keyword>
<evidence type="ECO:0000256" key="4">
    <source>
        <dbReference type="ARBA" id="ARBA00022475"/>
    </source>
</evidence>
<keyword evidence="10" id="KW-1015">Disulfide bond</keyword>
<reference evidence="13" key="1">
    <citation type="submission" date="2022-11" db="EMBL/GenBank/DDBJ databases">
        <title>Chromosome-level genome of Pogonophryne albipinna.</title>
        <authorList>
            <person name="Jo E."/>
        </authorList>
    </citation>
    <scope>NUCLEOTIDE SEQUENCE</scope>
    <source>
        <strain evidence="13">SGF0006</strain>
        <tissue evidence="13">Muscle</tissue>
    </source>
</reference>
<dbReference type="Proteomes" id="UP001219934">
    <property type="component" value="Unassembled WGS sequence"/>
</dbReference>